<dbReference type="EMBL" id="JARYMX010000012">
    <property type="protein sequence ID" value="KAJ9536657.1"/>
    <property type="molecule type" value="Genomic_DNA"/>
</dbReference>
<dbReference type="PROSITE" id="PS50994">
    <property type="entry name" value="INTEGRASE"/>
    <property type="match status" value="1"/>
</dbReference>
<dbReference type="InterPro" id="IPR001584">
    <property type="entry name" value="Integrase_cat-core"/>
</dbReference>
<keyword evidence="3" id="KW-1185">Reference proteome</keyword>
<dbReference type="InterPro" id="IPR056924">
    <property type="entry name" value="SH3_Tf2-1"/>
</dbReference>
<sequence>MGHFGVQKTLDVLKEHFFWPKMRDDVNKICERCVTCKQAKSKSKPHGLYTPLPIPCEPWVDISMDFVLGLPRTKNGRDSVFVVVDRFSKMAHFIPCHKSDDASHIADLFFKEIVRLHGVPRTIVSDRDVKFLSHFWRVLWSKLGTKLLFSTASHPQTDGQTEVVNRTLSQLLRVVISKNLKSWESCLPFVEFAYNRSVHSATNFSPFEIVYGFNPLSPLDLVPIPIEERTSLDGKRKAELVKQLHEKVRLNIEKRTDQYMKQANKGRKRVIFEPGDWVWLHLRKERFPAKRRSKLQPRGDGPFQVLERINDNAYKLDLPGEYQVSSTFNVADLSPYDVGDDSWTNPFQGGENDGGPSNHMKDPLVIREGPITRSRAKLVNGALMSIVAEIQVKESNSIEDAHDCEHDLVAFQIPLVLSSITNGSRIALDSTDVTSLRLARTIARDFVTVASYNRVKSRVSDSYTRLNKRPLYTVKTGNAIKEEKTIGH</sequence>
<dbReference type="Pfam" id="PF17921">
    <property type="entry name" value="Integrase_H2C2"/>
    <property type="match status" value="1"/>
</dbReference>
<dbReference type="PANTHER" id="PTHR35046">
    <property type="entry name" value="ZINC KNUCKLE (CCHC-TYPE) FAMILY PROTEIN"/>
    <property type="match status" value="1"/>
</dbReference>
<dbReference type="InterPro" id="IPR036397">
    <property type="entry name" value="RNaseH_sf"/>
</dbReference>
<dbReference type="PANTHER" id="PTHR35046:SF9">
    <property type="entry name" value="RNA-DIRECTED DNA POLYMERASE"/>
    <property type="match status" value="1"/>
</dbReference>
<dbReference type="Pfam" id="PF00665">
    <property type="entry name" value="rve"/>
    <property type="match status" value="1"/>
</dbReference>
<evidence type="ECO:0000313" key="3">
    <source>
        <dbReference type="Proteomes" id="UP001172457"/>
    </source>
</evidence>
<organism evidence="2 3">
    <name type="scientific">Centaurea solstitialis</name>
    <name type="common">yellow star-thistle</name>
    <dbReference type="NCBI Taxonomy" id="347529"/>
    <lineage>
        <taxon>Eukaryota</taxon>
        <taxon>Viridiplantae</taxon>
        <taxon>Streptophyta</taxon>
        <taxon>Embryophyta</taxon>
        <taxon>Tracheophyta</taxon>
        <taxon>Spermatophyta</taxon>
        <taxon>Magnoliopsida</taxon>
        <taxon>eudicotyledons</taxon>
        <taxon>Gunneridae</taxon>
        <taxon>Pentapetalae</taxon>
        <taxon>asterids</taxon>
        <taxon>campanulids</taxon>
        <taxon>Asterales</taxon>
        <taxon>Asteraceae</taxon>
        <taxon>Carduoideae</taxon>
        <taxon>Cardueae</taxon>
        <taxon>Centaureinae</taxon>
        <taxon>Centaurea</taxon>
    </lineage>
</organism>
<dbReference type="Pfam" id="PF24626">
    <property type="entry name" value="SH3_Tf2-1"/>
    <property type="match status" value="1"/>
</dbReference>
<feature type="domain" description="Integrase catalytic" evidence="1">
    <location>
        <begin position="54"/>
        <end position="214"/>
    </location>
</feature>
<dbReference type="InterPro" id="IPR012337">
    <property type="entry name" value="RNaseH-like_sf"/>
</dbReference>
<reference evidence="2" key="1">
    <citation type="submission" date="2023-03" db="EMBL/GenBank/DDBJ databases">
        <title>Chromosome-scale reference genome and RAD-based genetic map of yellow starthistle (Centaurea solstitialis) reveal putative structural variation and QTLs associated with invader traits.</title>
        <authorList>
            <person name="Reatini B."/>
            <person name="Cang F.A."/>
            <person name="Jiang Q."/>
            <person name="Mckibben M.T.W."/>
            <person name="Barker M.S."/>
            <person name="Rieseberg L.H."/>
            <person name="Dlugosch K.M."/>
        </authorList>
    </citation>
    <scope>NUCLEOTIDE SEQUENCE</scope>
    <source>
        <strain evidence="2">CAN-66</strain>
        <tissue evidence="2">Leaf</tissue>
    </source>
</reference>
<dbReference type="FunFam" id="3.30.420.10:FF:000032">
    <property type="entry name" value="Retrovirus-related Pol polyprotein from transposon 297-like Protein"/>
    <property type="match status" value="1"/>
</dbReference>
<dbReference type="Gene3D" id="3.30.420.10">
    <property type="entry name" value="Ribonuclease H-like superfamily/Ribonuclease H"/>
    <property type="match status" value="1"/>
</dbReference>
<name>A0AA38VVS2_9ASTR</name>
<dbReference type="SUPFAM" id="SSF53098">
    <property type="entry name" value="Ribonuclease H-like"/>
    <property type="match status" value="1"/>
</dbReference>
<evidence type="ECO:0000259" key="1">
    <source>
        <dbReference type="PROSITE" id="PS50994"/>
    </source>
</evidence>
<gene>
    <name evidence="2" type="ORF">OSB04_un000130</name>
</gene>
<dbReference type="InterPro" id="IPR041588">
    <property type="entry name" value="Integrase_H2C2"/>
</dbReference>
<dbReference type="Gene3D" id="1.10.340.70">
    <property type="match status" value="1"/>
</dbReference>
<dbReference type="Proteomes" id="UP001172457">
    <property type="component" value="Unassembled WGS sequence"/>
</dbReference>
<evidence type="ECO:0000313" key="2">
    <source>
        <dbReference type="EMBL" id="KAJ9536657.1"/>
    </source>
</evidence>
<proteinExistence type="predicted"/>
<dbReference type="AlphaFoldDB" id="A0AA38VVS2"/>
<dbReference type="GO" id="GO:0015074">
    <property type="term" value="P:DNA integration"/>
    <property type="evidence" value="ECO:0007669"/>
    <property type="project" value="InterPro"/>
</dbReference>
<accession>A0AA38VVS2</accession>
<dbReference type="GO" id="GO:0003676">
    <property type="term" value="F:nucleic acid binding"/>
    <property type="evidence" value="ECO:0007669"/>
    <property type="project" value="InterPro"/>
</dbReference>
<protein>
    <recommendedName>
        <fullName evidence="1">Integrase catalytic domain-containing protein</fullName>
    </recommendedName>
</protein>
<comment type="caution">
    <text evidence="2">The sequence shown here is derived from an EMBL/GenBank/DDBJ whole genome shotgun (WGS) entry which is preliminary data.</text>
</comment>